<feature type="transmembrane region" description="Helical" evidence="1">
    <location>
        <begin position="12"/>
        <end position="35"/>
    </location>
</feature>
<dbReference type="AlphaFoldDB" id="A0ABD3N825"/>
<comment type="caution">
    <text evidence="2">The sequence shown here is derived from an EMBL/GenBank/DDBJ whole genome shotgun (WGS) entry which is preliminary data.</text>
</comment>
<gene>
    <name evidence="2" type="ORF">ACHAWO_012121</name>
</gene>
<evidence type="ECO:0000313" key="2">
    <source>
        <dbReference type="EMBL" id="KAL3772183.1"/>
    </source>
</evidence>
<protein>
    <submittedName>
        <fullName evidence="2">Uncharacterized protein</fullName>
    </submittedName>
</protein>
<proteinExistence type="predicted"/>
<name>A0ABD3N825_9STRA</name>
<dbReference type="EMBL" id="JALLPJ020001272">
    <property type="protein sequence ID" value="KAL3772183.1"/>
    <property type="molecule type" value="Genomic_DNA"/>
</dbReference>
<dbReference type="Proteomes" id="UP001530400">
    <property type="component" value="Unassembled WGS sequence"/>
</dbReference>
<feature type="transmembrane region" description="Helical" evidence="1">
    <location>
        <begin position="185"/>
        <end position="206"/>
    </location>
</feature>
<feature type="transmembrane region" description="Helical" evidence="1">
    <location>
        <begin position="112"/>
        <end position="132"/>
    </location>
</feature>
<keyword evidence="3" id="KW-1185">Reference proteome</keyword>
<keyword evidence="1" id="KW-1133">Transmembrane helix</keyword>
<keyword evidence="1" id="KW-0812">Transmembrane</keyword>
<feature type="transmembrane region" description="Helical" evidence="1">
    <location>
        <begin position="41"/>
        <end position="61"/>
    </location>
</feature>
<sequence length="220" mass="23860">MGVVDDAALTLYAGLYSAAACWLALRTSTFCPFWLTKLDLVLPWVAAGVFSYSFLAPAVTLHEHYNHHQTGNGAMVSRSIVTVSRLMTQQTTYGNDSTPTALSQTELFRSKGLVFIGILGCVFVPACLAFAIKGDAWWQDVLVNHPKQNLLESTDALFALFATEASMVCTRAANAGVAPYRKAVLFFAGVCLVLALVPCACSLFWLGSGDDISFFSFYNE</sequence>
<evidence type="ECO:0000313" key="3">
    <source>
        <dbReference type="Proteomes" id="UP001530400"/>
    </source>
</evidence>
<evidence type="ECO:0000256" key="1">
    <source>
        <dbReference type="SAM" id="Phobius"/>
    </source>
</evidence>
<reference evidence="2 3" key="1">
    <citation type="submission" date="2024-10" db="EMBL/GenBank/DDBJ databases">
        <title>Updated reference genomes for cyclostephanoid diatoms.</title>
        <authorList>
            <person name="Roberts W.R."/>
            <person name="Alverson A.J."/>
        </authorList>
    </citation>
    <scope>NUCLEOTIDE SEQUENCE [LARGE SCALE GENOMIC DNA]</scope>
    <source>
        <strain evidence="2 3">AJA010-31</strain>
    </source>
</reference>
<feature type="transmembrane region" description="Helical" evidence="1">
    <location>
        <begin position="156"/>
        <end position="173"/>
    </location>
</feature>
<accession>A0ABD3N825</accession>
<organism evidence="2 3">
    <name type="scientific">Cyclotella atomus</name>
    <dbReference type="NCBI Taxonomy" id="382360"/>
    <lineage>
        <taxon>Eukaryota</taxon>
        <taxon>Sar</taxon>
        <taxon>Stramenopiles</taxon>
        <taxon>Ochrophyta</taxon>
        <taxon>Bacillariophyta</taxon>
        <taxon>Coscinodiscophyceae</taxon>
        <taxon>Thalassiosirophycidae</taxon>
        <taxon>Stephanodiscales</taxon>
        <taxon>Stephanodiscaceae</taxon>
        <taxon>Cyclotella</taxon>
    </lineage>
</organism>
<keyword evidence="1" id="KW-0472">Membrane</keyword>